<feature type="region of interest" description="Disordered" evidence="1">
    <location>
        <begin position="106"/>
        <end position="263"/>
    </location>
</feature>
<evidence type="ECO:0000313" key="3">
    <source>
        <dbReference type="EMBL" id="VFQ79360.1"/>
    </source>
</evidence>
<proteinExistence type="predicted"/>
<protein>
    <recommendedName>
        <fullName evidence="2">Calmodulin-binding domain-containing protein</fullName>
    </recommendedName>
</protein>
<name>A0A484LS22_9ASTE</name>
<feature type="domain" description="Calmodulin-binding" evidence="2">
    <location>
        <begin position="227"/>
        <end position="311"/>
    </location>
</feature>
<dbReference type="OrthoDB" id="1939646at2759"/>
<feature type="compositionally biased region" description="Polar residues" evidence="1">
    <location>
        <begin position="1"/>
        <end position="37"/>
    </location>
</feature>
<feature type="compositionally biased region" description="Polar residues" evidence="1">
    <location>
        <begin position="49"/>
        <end position="67"/>
    </location>
</feature>
<evidence type="ECO:0000256" key="1">
    <source>
        <dbReference type="SAM" id="MobiDB-lite"/>
    </source>
</evidence>
<keyword evidence="4" id="KW-1185">Reference proteome</keyword>
<dbReference type="GO" id="GO:0005516">
    <property type="term" value="F:calmodulin binding"/>
    <property type="evidence" value="ECO:0007669"/>
    <property type="project" value="InterPro"/>
</dbReference>
<dbReference type="Pfam" id="PF07839">
    <property type="entry name" value="CaM_binding"/>
    <property type="match status" value="1"/>
</dbReference>
<dbReference type="PANTHER" id="PTHR33349">
    <property type="entry name" value="EMB|CAB62594.1"/>
    <property type="match status" value="1"/>
</dbReference>
<gene>
    <name evidence="3" type="ORF">CCAM_LOCUS21136</name>
</gene>
<feature type="compositionally biased region" description="Basic and acidic residues" evidence="1">
    <location>
        <begin position="189"/>
        <end position="212"/>
    </location>
</feature>
<reference evidence="3 4" key="1">
    <citation type="submission" date="2018-04" db="EMBL/GenBank/DDBJ databases">
        <authorList>
            <person name="Vogel A."/>
        </authorList>
    </citation>
    <scope>NUCLEOTIDE SEQUENCE [LARGE SCALE GENOMIC DNA]</scope>
</reference>
<evidence type="ECO:0000259" key="2">
    <source>
        <dbReference type="Pfam" id="PF07839"/>
    </source>
</evidence>
<dbReference type="AlphaFoldDB" id="A0A484LS22"/>
<sequence length="316" mass="35016">MRSSPAVAKSSSTRPTYNHKSPNNRKSLGTLSSSSRAPINKKRQERIVATSSQEADASKANNYPSNHTSDEEVMRMNNKTVQENENIIVLGDEEELEDLESFDDENCSLGVPPEDPIDHFDTTFEEDTGDSEGIVTEHEHSQDEEENRSTTTTETLSIVADSKFVEENSDNDDDDEKIVVVCDSNESGHVCDGHEEKEEMKRETTEREGDDRCDNDDDDDDDQESSAAAESSAEEVKETCIESNDDNSNSCNEVKETTTTTTATTEVTVVQGTRTESVVSNSVIEETASKLREQRKNRVRALAGAFETVISLQEPK</sequence>
<dbReference type="PANTHER" id="PTHR33349:SF20">
    <property type="entry name" value="CHROMO DOMAIN CEC-LIKE PROTEIN"/>
    <property type="match status" value="1"/>
</dbReference>
<dbReference type="Proteomes" id="UP000595140">
    <property type="component" value="Unassembled WGS sequence"/>
</dbReference>
<feature type="compositionally biased region" description="Acidic residues" evidence="1">
    <location>
        <begin position="213"/>
        <end position="224"/>
    </location>
</feature>
<evidence type="ECO:0000313" key="4">
    <source>
        <dbReference type="Proteomes" id="UP000595140"/>
    </source>
</evidence>
<accession>A0A484LS22</accession>
<dbReference type="EMBL" id="OOIL02001936">
    <property type="protein sequence ID" value="VFQ79360.1"/>
    <property type="molecule type" value="Genomic_DNA"/>
</dbReference>
<dbReference type="InterPro" id="IPR012417">
    <property type="entry name" value="CaM-bd_dom_pln"/>
</dbReference>
<feature type="compositionally biased region" description="Acidic residues" evidence="1">
    <location>
        <begin position="167"/>
        <end position="176"/>
    </location>
</feature>
<feature type="region of interest" description="Disordered" evidence="1">
    <location>
        <begin position="1"/>
        <end position="75"/>
    </location>
</feature>
<organism evidence="3 4">
    <name type="scientific">Cuscuta campestris</name>
    <dbReference type="NCBI Taxonomy" id="132261"/>
    <lineage>
        <taxon>Eukaryota</taxon>
        <taxon>Viridiplantae</taxon>
        <taxon>Streptophyta</taxon>
        <taxon>Embryophyta</taxon>
        <taxon>Tracheophyta</taxon>
        <taxon>Spermatophyta</taxon>
        <taxon>Magnoliopsida</taxon>
        <taxon>eudicotyledons</taxon>
        <taxon>Gunneridae</taxon>
        <taxon>Pentapetalae</taxon>
        <taxon>asterids</taxon>
        <taxon>lamiids</taxon>
        <taxon>Solanales</taxon>
        <taxon>Convolvulaceae</taxon>
        <taxon>Cuscuteae</taxon>
        <taxon>Cuscuta</taxon>
        <taxon>Cuscuta subgen. Grammica</taxon>
        <taxon>Cuscuta sect. Cleistogrammica</taxon>
    </lineage>
</organism>